<dbReference type="EMBL" id="BSNX01000001">
    <property type="protein sequence ID" value="GLQ70696.1"/>
    <property type="molecule type" value="Genomic_DNA"/>
</dbReference>
<gene>
    <name evidence="2" type="ORF">GCM10007932_00560</name>
</gene>
<evidence type="ECO:0000313" key="3">
    <source>
        <dbReference type="Proteomes" id="UP001156690"/>
    </source>
</evidence>
<reference evidence="3" key="1">
    <citation type="journal article" date="2019" name="Int. J. Syst. Evol. Microbiol.">
        <title>The Global Catalogue of Microorganisms (GCM) 10K type strain sequencing project: providing services to taxonomists for standard genome sequencing and annotation.</title>
        <authorList>
            <consortium name="The Broad Institute Genomics Platform"/>
            <consortium name="The Broad Institute Genome Sequencing Center for Infectious Disease"/>
            <person name="Wu L."/>
            <person name="Ma J."/>
        </authorList>
    </citation>
    <scope>NUCLEOTIDE SEQUENCE [LARGE SCALE GENOMIC DNA]</scope>
    <source>
        <strain evidence="3">NBRC 15640</strain>
    </source>
</reference>
<evidence type="ECO:0000256" key="1">
    <source>
        <dbReference type="SAM" id="MobiDB-lite"/>
    </source>
</evidence>
<feature type="compositionally biased region" description="Polar residues" evidence="1">
    <location>
        <begin position="201"/>
        <end position="210"/>
    </location>
</feature>
<keyword evidence="3" id="KW-1185">Reference proteome</keyword>
<feature type="compositionally biased region" description="Basic and acidic residues" evidence="1">
    <location>
        <begin position="185"/>
        <end position="194"/>
    </location>
</feature>
<feature type="region of interest" description="Disordered" evidence="1">
    <location>
        <begin position="51"/>
        <end position="80"/>
    </location>
</feature>
<dbReference type="RefSeq" id="WP_126607095.1">
    <property type="nucleotide sequence ID" value="NZ_AP025144.1"/>
</dbReference>
<proteinExistence type="predicted"/>
<dbReference type="Pfam" id="PF11748">
    <property type="entry name" value="DUF3306"/>
    <property type="match status" value="1"/>
</dbReference>
<dbReference type="InterPro" id="IPR021735">
    <property type="entry name" value="DUF3306"/>
</dbReference>
<name>A0AAV5NKY2_9VIBR</name>
<sequence>MASDFLKRWSQRKLQEDDKQQTLLTSEEYSLLDKEDEDIVDIADAEAIEETDVYENAGACESKTSTELPLEDEDPSDEPSVATLLSKGAETAVKKAALKKLFLSGKFSEVDALNDYDHDYSKVGNLTQEAAEKLRGWVKEQLDEETEEENKEIAKKDRELKENESTSSEELLPQSEALEANSGEPKIEENKPQAEEIEPSSGVNETKYTT</sequence>
<dbReference type="AlphaFoldDB" id="A0AAV5NKY2"/>
<evidence type="ECO:0008006" key="4">
    <source>
        <dbReference type="Google" id="ProtNLM"/>
    </source>
</evidence>
<feature type="compositionally biased region" description="Basic and acidic residues" evidence="1">
    <location>
        <begin position="151"/>
        <end position="164"/>
    </location>
</feature>
<comment type="caution">
    <text evidence="2">The sequence shown here is derived from an EMBL/GenBank/DDBJ whole genome shotgun (WGS) entry which is preliminary data.</text>
</comment>
<accession>A0AAV5NKY2</accession>
<evidence type="ECO:0000313" key="2">
    <source>
        <dbReference type="EMBL" id="GLQ70696.1"/>
    </source>
</evidence>
<protein>
    <recommendedName>
        <fullName evidence="4">DUF3306 domain-containing protein</fullName>
    </recommendedName>
</protein>
<feature type="region of interest" description="Disordered" evidence="1">
    <location>
        <begin position="142"/>
        <end position="210"/>
    </location>
</feature>
<dbReference type="Proteomes" id="UP001156690">
    <property type="component" value="Unassembled WGS sequence"/>
</dbReference>
<organism evidence="2 3">
    <name type="scientific">Vibrio penaeicida</name>
    <dbReference type="NCBI Taxonomy" id="104609"/>
    <lineage>
        <taxon>Bacteria</taxon>
        <taxon>Pseudomonadati</taxon>
        <taxon>Pseudomonadota</taxon>
        <taxon>Gammaproteobacteria</taxon>
        <taxon>Vibrionales</taxon>
        <taxon>Vibrionaceae</taxon>
        <taxon>Vibrio</taxon>
    </lineage>
</organism>